<dbReference type="AlphaFoldDB" id="A0A671PZ19"/>
<keyword evidence="11" id="KW-0106">Calcium</keyword>
<evidence type="ECO:0000256" key="15">
    <source>
        <dbReference type="PROSITE-ProRule" id="PRU00076"/>
    </source>
</evidence>
<keyword evidence="14" id="KW-0325">Glycoprotein</keyword>
<proteinExistence type="predicted"/>
<keyword evidence="10" id="KW-0720">Serine protease</keyword>
<keyword evidence="7" id="KW-0732">Signal</keyword>
<keyword evidence="6" id="KW-0356">Hemostasis</keyword>
<dbReference type="InterPro" id="IPR018097">
    <property type="entry name" value="EGF_Ca-bd_CS"/>
</dbReference>
<dbReference type="Ensembl" id="ENSSANT00000068605.1">
    <property type="protein sequence ID" value="ENSSANP00000064534.1"/>
    <property type="gene ID" value="ENSSANG00000032178.1"/>
</dbReference>
<feature type="disulfide bond" evidence="15">
    <location>
        <begin position="109"/>
        <end position="118"/>
    </location>
</feature>
<dbReference type="InterPro" id="IPR050442">
    <property type="entry name" value="Peptidase_S1_coag_factors"/>
</dbReference>
<keyword evidence="3" id="KW-0964">Secreted</keyword>
<dbReference type="PROSITE" id="PS00011">
    <property type="entry name" value="GLA_1"/>
    <property type="match status" value="1"/>
</dbReference>
<keyword evidence="9" id="KW-0378">Hydrolase</keyword>
<evidence type="ECO:0000256" key="4">
    <source>
        <dbReference type="ARBA" id="ARBA00022536"/>
    </source>
</evidence>
<dbReference type="Pfam" id="PF00008">
    <property type="entry name" value="EGF"/>
    <property type="match status" value="1"/>
</dbReference>
<gene>
    <name evidence="18" type="primary">proca</name>
</gene>
<evidence type="ECO:0000259" key="17">
    <source>
        <dbReference type="PROSITE" id="PS50998"/>
    </source>
</evidence>
<dbReference type="PROSITE" id="PS01186">
    <property type="entry name" value="EGF_2"/>
    <property type="match status" value="1"/>
</dbReference>
<dbReference type="FunFam" id="2.10.25.10:FF:000321">
    <property type="entry name" value="Protein delta homolog 1"/>
    <property type="match status" value="1"/>
</dbReference>
<dbReference type="PROSITE" id="PS01187">
    <property type="entry name" value="EGF_CA"/>
    <property type="match status" value="1"/>
</dbReference>
<keyword evidence="8" id="KW-0677">Repeat</keyword>
<accession>A0A671PZ19</accession>
<dbReference type="GO" id="GO:0006508">
    <property type="term" value="P:proteolysis"/>
    <property type="evidence" value="ECO:0007669"/>
    <property type="project" value="UniProtKB-KW"/>
</dbReference>
<name>A0A671PZ19_9TELE</name>
<keyword evidence="12" id="KW-0094">Blood coagulation</keyword>
<evidence type="ECO:0000256" key="9">
    <source>
        <dbReference type="ARBA" id="ARBA00022801"/>
    </source>
</evidence>
<evidence type="ECO:0000256" key="2">
    <source>
        <dbReference type="ARBA" id="ARBA00022479"/>
    </source>
</evidence>
<dbReference type="PROSITE" id="PS50026">
    <property type="entry name" value="EGF_3"/>
    <property type="match status" value="1"/>
</dbReference>
<evidence type="ECO:0000256" key="11">
    <source>
        <dbReference type="ARBA" id="ARBA00022837"/>
    </source>
</evidence>
<dbReference type="InterPro" id="IPR000294">
    <property type="entry name" value="GLA_domain"/>
</dbReference>
<dbReference type="Proteomes" id="UP000472260">
    <property type="component" value="Unassembled WGS sequence"/>
</dbReference>
<dbReference type="SUPFAM" id="SSF57196">
    <property type="entry name" value="EGF/Laminin"/>
    <property type="match status" value="1"/>
</dbReference>
<dbReference type="InterPro" id="IPR001881">
    <property type="entry name" value="EGF-like_Ca-bd_dom"/>
</dbReference>
<dbReference type="PANTHER" id="PTHR24278:SF0">
    <property type="entry name" value="VITAMIN K-DEPENDENT PROTEIN C"/>
    <property type="match status" value="1"/>
</dbReference>
<dbReference type="InterPro" id="IPR035972">
    <property type="entry name" value="GLA-like_dom_SF"/>
</dbReference>
<keyword evidence="4 15" id="KW-0245">EGF-like domain</keyword>
<dbReference type="PROSITE" id="PS50998">
    <property type="entry name" value="GLA_2"/>
    <property type="match status" value="1"/>
</dbReference>
<evidence type="ECO:0000256" key="7">
    <source>
        <dbReference type="ARBA" id="ARBA00022729"/>
    </source>
</evidence>
<dbReference type="Gene3D" id="2.10.25.10">
    <property type="entry name" value="Laminin"/>
    <property type="match status" value="1"/>
</dbReference>
<dbReference type="SMART" id="SM00069">
    <property type="entry name" value="GLA"/>
    <property type="match status" value="1"/>
</dbReference>
<keyword evidence="2" id="KW-0301">Gamma-carboxyglutamic acid</keyword>
<dbReference type="GO" id="GO:0005509">
    <property type="term" value="F:calcium ion binding"/>
    <property type="evidence" value="ECO:0007669"/>
    <property type="project" value="InterPro"/>
</dbReference>
<comment type="caution">
    <text evidence="15">Lacks conserved residue(s) required for the propagation of feature annotation.</text>
</comment>
<sequence>LFRPMSFVKIDAIWKPSVCCSALSTLCLFWSAFSNSPKAHMLLRSRRANTFMEEIKEELCNFEEAREIFNTREATLEFWMAYKDGNQCDSNPCVHGKCVDLLQDYSCTCNAGFEGKRCGLLEPLVFVLYTFYMFKSLCPNLFKRFKTIQGIFGAKK</sequence>
<evidence type="ECO:0000256" key="6">
    <source>
        <dbReference type="ARBA" id="ARBA00022696"/>
    </source>
</evidence>
<dbReference type="InterPro" id="IPR000742">
    <property type="entry name" value="EGF"/>
</dbReference>
<dbReference type="SMART" id="SM00179">
    <property type="entry name" value="EGF_CA"/>
    <property type="match status" value="1"/>
</dbReference>
<keyword evidence="5" id="KW-0645">Protease</keyword>
<dbReference type="PROSITE" id="PS00022">
    <property type="entry name" value="EGF_1"/>
    <property type="match status" value="1"/>
</dbReference>
<dbReference type="GO" id="GO:0005615">
    <property type="term" value="C:extracellular space"/>
    <property type="evidence" value="ECO:0007669"/>
    <property type="project" value="TreeGrafter"/>
</dbReference>
<dbReference type="InterPro" id="IPR000152">
    <property type="entry name" value="EGF-type_Asp/Asn_hydroxyl_site"/>
</dbReference>
<dbReference type="SUPFAM" id="SSF57630">
    <property type="entry name" value="GLA-domain"/>
    <property type="match status" value="1"/>
</dbReference>
<evidence type="ECO:0000256" key="1">
    <source>
        <dbReference type="ARBA" id="ARBA00004613"/>
    </source>
</evidence>
<comment type="subcellular location">
    <subcellularLocation>
        <location evidence="1">Secreted</location>
    </subcellularLocation>
</comment>
<feature type="domain" description="Gla" evidence="17">
    <location>
        <begin position="38"/>
        <end position="84"/>
    </location>
</feature>
<evidence type="ECO:0000256" key="5">
    <source>
        <dbReference type="ARBA" id="ARBA00022670"/>
    </source>
</evidence>
<evidence type="ECO:0000256" key="14">
    <source>
        <dbReference type="ARBA" id="ARBA00023180"/>
    </source>
</evidence>
<dbReference type="GO" id="GO:0008236">
    <property type="term" value="F:serine-type peptidase activity"/>
    <property type="evidence" value="ECO:0007669"/>
    <property type="project" value="UniProtKB-KW"/>
</dbReference>
<reference evidence="18" key="1">
    <citation type="submission" date="2025-08" db="UniProtKB">
        <authorList>
            <consortium name="Ensembl"/>
        </authorList>
    </citation>
    <scope>IDENTIFICATION</scope>
</reference>
<evidence type="ECO:0000256" key="12">
    <source>
        <dbReference type="ARBA" id="ARBA00023084"/>
    </source>
</evidence>
<reference evidence="18" key="2">
    <citation type="submission" date="2025-09" db="UniProtKB">
        <authorList>
            <consortium name="Ensembl"/>
        </authorList>
    </citation>
    <scope>IDENTIFICATION</scope>
</reference>
<evidence type="ECO:0000256" key="8">
    <source>
        <dbReference type="ARBA" id="ARBA00022737"/>
    </source>
</evidence>
<dbReference type="SMART" id="SM00181">
    <property type="entry name" value="EGF"/>
    <property type="match status" value="1"/>
</dbReference>
<evidence type="ECO:0000313" key="18">
    <source>
        <dbReference type="Ensembl" id="ENSSANP00000064534.1"/>
    </source>
</evidence>
<dbReference type="GO" id="GO:0007596">
    <property type="term" value="P:blood coagulation"/>
    <property type="evidence" value="ECO:0007669"/>
    <property type="project" value="UniProtKB-KW"/>
</dbReference>
<evidence type="ECO:0000256" key="13">
    <source>
        <dbReference type="ARBA" id="ARBA00023157"/>
    </source>
</evidence>
<evidence type="ECO:0000259" key="16">
    <source>
        <dbReference type="PROSITE" id="PS50026"/>
    </source>
</evidence>
<dbReference type="InterPro" id="IPR017857">
    <property type="entry name" value="Coagulation_fac-like_Gla_dom"/>
</dbReference>
<dbReference type="CDD" id="cd00054">
    <property type="entry name" value="EGF_CA"/>
    <property type="match status" value="1"/>
</dbReference>
<protein>
    <submittedName>
        <fullName evidence="18">Vitamin K-dependent protein C-like</fullName>
    </submittedName>
</protein>
<dbReference type="PANTHER" id="PTHR24278">
    <property type="entry name" value="COAGULATION FACTOR"/>
    <property type="match status" value="1"/>
</dbReference>
<feature type="disulfide bond" evidence="15">
    <location>
        <begin position="88"/>
        <end position="98"/>
    </location>
</feature>
<feature type="domain" description="EGF-like" evidence="16">
    <location>
        <begin position="84"/>
        <end position="119"/>
    </location>
</feature>
<keyword evidence="19" id="KW-1185">Reference proteome</keyword>
<dbReference type="Gene3D" id="4.10.740.10">
    <property type="entry name" value="Coagulation Factor IX"/>
    <property type="match status" value="1"/>
</dbReference>
<keyword evidence="13 15" id="KW-1015">Disulfide bond</keyword>
<organism evidence="18 19">
    <name type="scientific">Sinocyclocheilus anshuiensis</name>
    <dbReference type="NCBI Taxonomy" id="1608454"/>
    <lineage>
        <taxon>Eukaryota</taxon>
        <taxon>Metazoa</taxon>
        <taxon>Chordata</taxon>
        <taxon>Craniata</taxon>
        <taxon>Vertebrata</taxon>
        <taxon>Euteleostomi</taxon>
        <taxon>Actinopterygii</taxon>
        <taxon>Neopterygii</taxon>
        <taxon>Teleostei</taxon>
        <taxon>Ostariophysi</taxon>
        <taxon>Cypriniformes</taxon>
        <taxon>Cyprinidae</taxon>
        <taxon>Cyprininae</taxon>
        <taxon>Sinocyclocheilus</taxon>
    </lineage>
</organism>
<evidence type="ECO:0000256" key="10">
    <source>
        <dbReference type="ARBA" id="ARBA00022825"/>
    </source>
</evidence>
<dbReference type="Pfam" id="PF00594">
    <property type="entry name" value="Gla"/>
    <property type="match status" value="1"/>
</dbReference>
<evidence type="ECO:0000256" key="3">
    <source>
        <dbReference type="ARBA" id="ARBA00022525"/>
    </source>
</evidence>
<dbReference type="PROSITE" id="PS00010">
    <property type="entry name" value="ASX_HYDROXYL"/>
    <property type="match status" value="1"/>
</dbReference>
<evidence type="ECO:0000313" key="19">
    <source>
        <dbReference type="Proteomes" id="UP000472260"/>
    </source>
</evidence>